<evidence type="ECO:0000313" key="12">
    <source>
        <dbReference type="EMBL" id="KCW51513.1"/>
    </source>
</evidence>
<dbReference type="OMA" id="CKILELY"/>
<dbReference type="GO" id="GO:0005789">
    <property type="term" value="C:endoplasmic reticulum membrane"/>
    <property type="evidence" value="ECO:0000318"/>
    <property type="project" value="GO_Central"/>
</dbReference>
<evidence type="ECO:0000256" key="4">
    <source>
        <dbReference type="ARBA" id="ARBA00022692"/>
    </source>
</evidence>
<protein>
    <submittedName>
        <fullName evidence="12">Uncharacterized protein</fullName>
    </submittedName>
</protein>
<dbReference type="GO" id="GO:0005085">
    <property type="term" value="F:guanyl-nucleotide exchange factor activity"/>
    <property type="evidence" value="ECO:0007669"/>
    <property type="project" value="InterPro"/>
</dbReference>
<evidence type="ECO:0000256" key="6">
    <source>
        <dbReference type="ARBA" id="ARBA00022824"/>
    </source>
</evidence>
<keyword evidence="9 11" id="KW-0472">Membrane</keyword>
<dbReference type="Gene3D" id="2.130.10.10">
    <property type="entry name" value="YVTN repeat-like/Quinoprotein amine dehydrogenase"/>
    <property type="match status" value="1"/>
</dbReference>
<dbReference type="AlphaFoldDB" id="A0A059ACG5"/>
<comment type="subcellular location">
    <subcellularLocation>
        <location evidence="1">Endoplasmic reticulum membrane</location>
        <topology evidence="1">Single-pass membrane protein</topology>
    </subcellularLocation>
</comment>
<dbReference type="InterPro" id="IPR001680">
    <property type="entry name" value="WD40_rpt"/>
</dbReference>
<keyword evidence="3 10" id="KW-0853">WD repeat</keyword>
<evidence type="ECO:0000256" key="7">
    <source>
        <dbReference type="ARBA" id="ARBA00022927"/>
    </source>
</evidence>
<accession>A0A059ACG5</accession>
<keyword evidence="4 11" id="KW-0812">Transmembrane</keyword>
<evidence type="ECO:0000256" key="8">
    <source>
        <dbReference type="ARBA" id="ARBA00022989"/>
    </source>
</evidence>
<reference evidence="12" key="1">
    <citation type="submission" date="2013-07" db="EMBL/GenBank/DDBJ databases">
        <title>The genome of Eucalyptus grandis.</title>
        <authorList>
            <person name="Schmutz J."/>
            <person name="Hayes R."/>
            <person name="Myburg A."/>
            <person name="Tuskan G."/>
            <person name="Grattapaglia D."/>
            <person name="Rokhsar D.S."/>
        </authorList>
    </citation>
    <scope>NUCLEOTIDE SEQUENCE</scope>
    <source>
        <tissue evidence="12">Leaf extractions</tissue>
    </source>
</reference>
<name>A0A059ACG5_EUCGR</name>
<evidence type="ECO:0000256" key="11">
    <source>
        <dbReference type="SAM" id="Phobius"/>
    </source>
</evidence>
<evidence type="ECO:0000256" key="1">
    <source>
        <dbReference type="ARBA" id="ARBA00004389"/>
    </source>
</evidence>
<dbReference type="InParanoid" id="A0A059ACG5"/>
<keyword evidence="6" id="KW-0256">Endoplasmic reticulum</keyword>
<feature type="transmembrane region" description="Helical" evidence="11">
    <location>
        <begin position="332"/>
        <end position="353"/>
    </location>
</feature>
<dbReference type="SUPFAM" id="SSF50978">
    <property type="entry name" value="WD40 repeat-like"/>
    <property type="match status" value="1"/>
</dbReference>
<evidence type="ECO:0000256" key="2">
    <source>
        <dbReference type="ARBA" id="ARBA00022448"/>
    </source>
</evidence>
<dbReference type="InterPro" id="IPR045260">
    <property type="entry name" value="Sec12-like"/>
</dbReference>
<organism evidence="12">
    <name type="scientific">Eucalyptus grandis</name>
    <name type="common">Flooded gum</name>
    <dbReference type="NCBI Taxonomy" id="71139"/>
    <lineage>
        <taxon>Eukaryota</taxon>
        <taxon>Viridiplantae</taxon>
        <taxon>Streptophyta</taxon>
        <taxon>Embryophyta</taxon>
        <taxon>Tracheophyta</taxon>
        <taxon>Spermatophyta</taxon>
        <taxon>Magnoliopsida</taxon>
        <taxon>eudicotyledons</taxon>
        <taxon>Gunneridae</taxon>
        <taxon>Pentapetalae</taxon>
        <taxon>rosids</taxon>
        <taxon>malvids</taxon>
        <taxon>Myrtales</taxon>
        <taxon>Myrtaceae</taxon>
        <taxon>Myrtoideae</taxon>
        <taxon>Eucalypteae</taxon>
        <taxon>Eucalyptus</taxon>
    </lineage>
</organism>
<keyword evidence="5" id="KW-0677">Repeat</keyword>
<dbReference type="eggNOG" id="KOG0771">
    <property type="taxonomic scope" value="Eukaryota"/>
</dbReference>
<feature type="repeat" description="WD" evidence="10">
    <location>
        <begin position="166"/>
        <end position="197"/>
    </location>
</feature>
<dbReference type="PROSITE" id="PS50082">
    <property type="entry name" value="WD_REPEATS_2"/>
    <property type="match status" value="1"/>
</dbReference>
<dbReference type="GO" id="GO:0003400">
    <property type="term" value="P:regulation of COPII vesicle coating"/>
    <property type="evidence" value="ECO:0000318"/>
    <property type="project" value="GO_Central"/>
</dbReference>
<dbReference type="InterPro" id="IPR015943">
    <property type="entry name" value="WD40/YVTN_repeat-like_dom_sf"/>
</dbReference>
<dbReference type="GO" id="GO:0006888">
    <property type="term" value="P:endoplasmic reticulum to Golgi vesicle-mediated transport"/>
    <property type="evidence" value="ECO:0000318"/>
    <property type="project" value="GO_Central"/>
</dbReference>
<dbReference type="PANTHER" id="PTHR23284">
    <property type="entry name" value="PROLACTIN REGULATORY ELEMENT BINDING PROTEIN"/>
    <property type="match status" value="1"/>
</dbReference>
<keyword evidence="7" id="KW-0653">Protein transport</keyword>
<dbReference type="STRING" id="71139.A0A059ACG5"/>
<evidence type="ECO:0000256" key="9">
    <source>
        <dbReference type="ARBA" id="ARBA00023136"/>
    </source>
</evidence>
<dbReference type="PANTHER" id="PTHR23284:SF2">
    <property type="entry name" value="SEC12-LIKE PROTEIN 1"/>
    <property type="match status" value="1"/>
</dbReference>
<evidence type="ECO:0000256" key="10">
    <source>
        <dbReference type="PROSITE-ProRule" id="PRU00221"/>
    </source>
</evidence>
<dbReference type="SMART" id="SM00320">
    <property type="entry name" value="WD40"/>
    <property type="match status" value="5"/>
</dbReference>
<gene>
    <name evidence="12" type="ORF">EUGRSUZ_J01031</name>
</gene>
<keyword evidence="2" id="KW-0813">Transport</keyword>
<keyword evidence="8 11" id="KW-1133">Transmembrane helix</keyword>
<evidence type="ECO:0000256" key="5">
    <source>
        <dbReference type="ARBA" id="ARBA00022737"/>
    </source>
</evidence>
<dbReference type="GO" id="GO:0015031">
    <property type="term" value="P:protein transport"/>
    <property type="evidence" value="ECO:0007669"/>
    <property type="project" value="UniProtKB-KW"/>
</dbReference>
<dbReference type="InterPro" id="IPR036322">
    <property type="entry name" value="WD40_repeat_dom_sf"/>
</dbReference>
<dbReference type="Gramene" id="KCW51513">
    <property type="protein sequence ID" value="KCW51513"/>
    <property type="gene ID" value="EUGRSUZ_J01031"/>
</dbReference>
<dbReference type="EMBL" id="KK198762">
    <property type="protein sequence ID" value="KCW51513.1"/>
    <property type="molecule type" value="Genomic_DNA"/>
</dbReference>
<dbReference type="FunFam" id="2.130.10.10:FF:000435">
    <property type="entry name" value="SEC12-like protein 1"/>
    <property type="match status" value="1"/>
</dbReference>
<proteinExistence type="predicted"/>
<sequence>MKAVKSGQGKATCGSWIRRRPGKANLVALGKPGNDRPSSPSLIQIFPFDPRTTSLPSLPLAAHVLDASEGHPLTIVVHPSGDDVVFSTSSGGCKILELYGRESNLQLIARKPPLLQDIGPQQCIAFSGDGSRLAAGGLDGRLRIFKWPSFQVVLDEPAECSSYRDLDFSLDSEFLASTSTDGSARIWRAEDGVPLATLARGLDERIELCRFSRDGARPFLFCTVQKGNKASTGVWNISSWDRIGHKRLLGKPVSAMSVSLDGRYLALGGRDGDFCVAELKKMEICHWSKRLHSGTNISTLEFCPTERVLLSTSSECGALVTKLNVQADWKDWQLYGMLLGLFLASAAACYIFYKNSDSFWDLPSRE</sequence>
<evidence type="ECO:0000256" key="3">
    <source>
        <dbReference type="ARBA" id="ARBA00022574"/>
    </source>
</evidence>
<dbReference type="Pfam" id="PF00400">
    <property type="entry name" value="WD40"/>
    <property type="match status" value="2"/>
</dbReference>